<name>V9SE10_9VIRU</name>
<gene>
    <name evidence="1" type="ORF">TNS_ORF420</name>
</gene>
<evidence type="ECO:0000313" key="2">
    <source>
        <dbReference type="Proteomes" id="UP000232615"/>
    </source>
</evidence>
<keyword evidence="2" id="KW-1185">Reference proteome</keyword>
<proteinExistence type="predicted"/>
<dbReference type="EMBL" id="KF483846">
    <property type="protein sequence ID" value="AHC55138.1"/>
    <property type="molecule type" value="Genomic_DNA"/>
</dbReference>
<sequence>MKSAITVVYSDFIREEDIHTDACKVVGFDHRYECKTVPRVLSDGTKVEDLIPTHRIYNHQVQILKTYGEGQYTISCKITEDGRTRETIRTYKNNKMPVEFVAKKTRKNGEEVITDTVTYTSHNSFVYVTKDSYSTEEQTVSCGMIQKVVETFANGKPPRILERKDGELRETSERPERKNPIRVFLLNTGGAQ</sequence>
<dbReference type="Proteomes" id="UP000232615">
    <property type="component" value="Segment"/>
</dbReference>
<accession>V9SE10</accession>
<evidence type="ECO:0000313" key="1">
    <source>
        <dbReference type="EMBL" id="AHC55138.1"/>
    </source>
</evidence>
<protein>
    <submittedName>
        <fullName evidence="1">Uncharacterized protein</fullName>
    </submittedName>
</protein>
<reference evidence="1 2" key="1">
    <citation type="journal article" date="2014" name="Arch. Virol.">
        <title>Complete genome sequence of Tunisvirus, a new member of the proposed family Marseilleviridae.</title>
        <authorList>
            <person name="Aherfi S."/>
            <person name="Boughalmi M."/>
            <person name="Pagnier I."/>
            <person name="Fournous G."/>
            <person name="La Scola B."/>
            <person name="Raoult D."/>
            <person name="Colson P."/>
        </authorList>
    </citation>
    <scope>NUCLEOTIDE SEQUENCE [LARGE SCALE GENOMIC DNA]</scope>
    <source>
        <strain evidence="1 2">U484</strain>
    </source>
</reference>
<organism evidence="1 2">
    <name type="scientific">Tunisvirus fontaine2</name>
    <dbReference type="NCBI Taxonomy" id="1421067"/>
    <lineage>
        <taxon>Viruses</taxon>
        <taxon>Varidnaviria</taxon>
        <taxon>Bamfordvirae</taxon>
        <taxon>Nucleocytoviricota</taxon>
        <taxon>Megaviricetes</taxon>
        <taxon>Pimascovirales</taxon>
        <taxon>Pimascovirales incertae sedis</taxon>
        <taxon>Marseilleviridae</taxon>
        <taxon>Losannavirus</taxon>
        <taxon>Losannavirus tunisense</taxon>
    </lineage>
</organism>